<dbReference type="AlphaFoldDB" id="A0A378Q835"/>
<evidence type="ECO:0000256" key="10">
    <source>
        <dbReference type="HAMAP-Rule" id="MF_01102"/>
    </source>
</evidence>
<evidence type="ECO:0000256" key="7">
    <source>
        <dbReference type="ARBA" id="ARBA00022827"/>
    </source>
</evidence>
<dbReference type="NCBIfam" id="NF033855">
    <property type="entry name" value="tRNA_MNMC2"/>
    <property type="match status" value="1"/>
</dbReference>
<accession>A0A378Q835</accession>
<keyword evidence="5 10" id="KW-0949">S-adenosyl-L-methionine</keyword>
<evidence type="ECO:0000256" key="3">
    <source>
        <dbReference type="ARBA" id="ARBA00022630"/>
    </source>
</evidence>
<evidence type="ECO:0000256" key="11">
    <source>
        <dbReference type="SAM" id="MobiDB-lite"/>
    </source>
</evidence>
<comment type="similarity">
    <text evidence="10">In the N-terminal section; belongs to the methyltransferase superfamily. tRNA (mnm(5)s(2)U34)-methyltransferase family.</text>
</comment>
<evidence type="ECO:0000256" key="2">
    <source>
        <dbReference type="ARBA" id="ARBA00022603"/>
    </source>
</evidence>
<dbReference type="InterPro" id="IPR029063">
    <property type="entry name" value="SAM-dependent_MTases_sf"/>
</dbReference>
<dbReference type="KEGG" id="mos:AXE82_03475"/>
<organism evidence="14 15">
    <name type="scientific">Faucicola osloensis</name>
    <name type="common">Moraxella osloensis</name>
    <dbReference type="NCBI Taxonomy" id="34062"/>
    <lineage>
        <taxon>Bacteria</taxon>
        <taxon>Pseudomonadati</taxon>
        <taxon>Pseudomonadota</taxon>
        <taxon>Gammaproteobacteria</taxon>
        <taxon>Moraxellales</taxon>
        <taxon>Moraxellaceae</taxon>
        <taxon>Faucicola</taxon>
    </lineage>
</organism>
<comment type="subcellular location">
    <subcellularLocation>
        <location evidence="10">Cytoplasm</location>
    </subcellularLocation>
</comment>
<dbReference type="InterPro" id="IPR036188">
    <property type="entry name" value="FAD/NAD-bd_sf"/>
</dbReference>
<dbReference type="GO" id="GO:0002097">
    <property type="term" value="P:tRNA wobble base modification"/>
    <property type="evidence" value="ECO:0007669"/>
    <property type="project" value="UniProtKB-UniRule"/>
</dbReference>
<dbReference type="EC" id="1.5.-.-" evidence="10"/>
<dbReference type="HAMAP" id="MF_01102">
    <property type="entry name" value="MnmC"/>
    <property type="match status" value="1"/>
</dbReference>
<dbReference type="GO" id="GO:0016645">
    <property type="term" value="F:oxidoreductase activity, acting on the CH-NH group of donors"/>
    <property type="evidence" value="ECO:0007669"/>
    <property type="project" value="InterPro"/>
</dbReference>
<keyword evidence="2 10" id="KW-0489">Methyltransferase</keyword>
<dbReference type="InterPro" id="IPR008471">
    <property type="entry name" value="MnmC-like_methylTransf"/>
</dbReference>
<feature type="compositionally biased region" description="Low complexity" evidence="11">
    <location>
        <begin position="1"/>
        <end position="22"/>
    </location>
</feature>
<evidence type="ECO:0000313" key="15">
    <source>
        <dbReference type="Proteomes" id="UP000255230"/>
    </source>
</evidence>
<feature type="region of interest" description="tRNA (mnm(5)s(2)U34)-methyltransferase" evidence="10">
    <location>
        <begin position="1"/>
        <end position="266"/>
    </location>
</feature>
<dbReference type="InterPro" id="IPR006076">
    <property type="entry name" value="FAD-dep_OxRdtase"/>
</dbReference>
<dbReference type="GO" id="GO:0050660">
    <property type="term" value="F:flavin adenine dinucleotide binding"/>
    <property type="evidence" value="ECO:0007669"/>
    <property type="project" value="UniProtKB-UniRule"/>
</dbReference>
<dbReference type="GO" id="GO:0004808">
    <property type="term" value="F:tRNA (5-methylaminomethyl-2-thiouridylate)(34)-methyltransferase activity"/>
    <property type="evidence" value="ECO:0007669"/>
    <property type="project" value="UniProtKB-EC"/>
</dbReference>
<dbReference type="SUPFAM" id="SSF51971">
    <property type="entry name" value="Nucleotide-binding domain"/>
    <property type="match status" value="1"/>
</dbReference>
<dbReference type="RefSeq" id="WP_062331463.1">
    <property type="nucleotide sequence ID" value="NZ_CBCRZU010000024.1"/>
</dbReference>
<feature type="domain" description="FAD dependent oxidoreductase" evidence="12">
    <location>
        <begin position="328"/>
        <end position="679"/>
    </location>
</feature>
<comment type="function">
    <text evidence="10">Catalyzes the last two steps in the biosynthesis of 5-methylaminomethyl-2-thiouridine (mnm(5)s(2)U) at the wobble position (U34) in tRNA. Catalyzes the FAD-dependent demodification of cmnm(5)s(2)U34 to nm(5)s(2)U34, followed by the transfer of a methyl group from S-adenosyl-L-methionine to nm(5)s(2)U34, to form mnm(5)s(2)U34.</text>
</comment>
<dbReference type="NCBIfam" id="TIGR03197">
    <property type="entry name" value="MnmC_Cterm"/>
    <property type="match status" value="1"/>
</dbReference>
<name>A0A378Q835_FAUOS</name>
<dbReference type="SUPFAM" id="SSF53335">
    <property type="entry name" value="S-adenosyl-L-methionine-dependent methyltransferases"/>
    <property type="match status" value="1"/>
</dbReference>
<evidence type="ECO:0000256" key="5">
    <source>
        <dbReference type="ARBA" id="ARBA00022691"/>
    </source>
</evidence>
<dbReference type="InterPro" id="IPR047785">
    <property type="entry name" value="tRNA_MNMC2"/>
</dbReference>
<keyword evidence="9 10" id="KW-0511">Multifunctional enzyme</keyword>
<dbReference type="InterPro" id="IPR023032">
    <property type="entry name" value="tRNA_MAMT_biosynth_bifunc_MnmC"/>
</dbReference>
<gene>
    <name evidence="10 14" type="primary">mnmC</name>
    <name evidence="14" type="ORF">NCTC10465_00770</name>
</gene>
<evidence type="ECO:0000259" key="13">
    <source>
        <dbReference type="Pfam" id="PF05430"/>
    </source>
</evidence>
<dbReference type="PANTHER" id="PTHR13847">
    <property type="entry name" value="SARCOSINE DEHYDROGENASE-RELATED"/>
    <property type="match status" value="1"/>
</dbReference>
<dbReference type="GeneID" id="35778393"/>
<dbReference type="Pfam" id="PF01266">
    <property type="entry name" value="DAO"/>
    <property type="match status" value="1"/>
</dbReference>
<dbReference type="EMBL" id="UGPY01000001">
    <property type="protein sequence ID" value="STY97003.1"/>
    <property type="molecule type" value="Genomic_DNA"/>
</dbReference>
<evidence type="ECO:0000256" key="8">
    <source>
        <dbReference type="ARBA" id="ARBA00023002"/>
    </source>
</evidence>
<dbReference type="Gene3D" id="3.30.9.10">
    <property type="entry name" value="D-Amino Acid Oxidase, subunit A, domain 2"/>
    <property type="match status" value="1"/>
</dbReference>
<keyword evidence="15" id="KW-1185">Reference proteome</keyword>
<evidence type="ECO:0000256" key="9">
    <source>
        <dbReference type="ARBA" id="ARBA00023268"/>
    </source>
</evidence>
<dbReference type="Proteomes" id="UP000255230">
    <property type="component" value="Unassembled WGS sequence"/>
</dbReference>
<evidence type="ECO:0000256" key="6">
    <source>
        <dbReference type="ARBA" id="ARBA00022694"/>
    </source>
</evidence>
<keyword evidence="8 10" id="KW-0560">Oxidoreductase</keyword>
<dbReference type="InterPro" id="IPR017610">
    <property type="entry name" value="tRNA_S-uridine_synth_MnmC_C"/>
</dbReference>
<keyword evidence="3 10" id="KW-0285">Flavoprotein</keyword>
<evidence type="ECO:0000313" key="14">
    <source>
        <dbReference type="EMBL" id="STY97003.1"/>
    </source>
</evidence>
<comment type="catalytic activity">
    <reaction evidence="10">
        <text>5-aminomethyl-2-thiouridine(34) in tRNA + S-adenosyl-L-methionine = 5-methylaminomethyl-2-thiouridine(34) in tRNA + S-adenosyl-L-homocysteine + H(+)</text>
        <dbReference type="Rhea" id="RHEA:19569"/>
        <dbReference type="Rhea" id="RHEA-COMP:10195"/>
        <dbReference type="Rhea" id="RHEA-COMP:10197"/>
        <dbReference type="ChEBI" id="CHEBI:15378"/>
        <dbReference type="ChEBI" id="CHEBI:57856"/>
        <dbReference type="ChEBI" id="CHEBI:59789"/>
        <dbReference type="ChEBI" id="CHEBI:74454"/>
        <dbReference type="ChEBI" id="CHEBI:74455"/>
        <dbReference type="EC" id="2.1.1.61"/>
    </reaction>
</comment>
<dbReference type="Gene3D" id="3.50.50.60">
    <property type="entry name" value="FAD/NAD(P)-binding domain"/>
    <property type="match status" value="1"/>
</dbReference>
<feature type="region of interest" description="Disordered" evidence="11">
    <location>
        <begin position="1"/>
        <end position="23"/>
    </location>
</feature>
<dbReference type="Pfam" id="PF05430">
    <property type="entry name" value="Methyltransf_30"/>
    <property type="match status" value="1"/>
</dbReference>
<dbReference type="GO" id="GO:0032259">
    <property type="term" value="P:methylation"/>
    <property type="evidence" value="ECO:0007669"/>
    <property type="project" value="UniProtKB-KW"/>
</dbReference>
<reference evidence="14 15" key="1">
    <citation type="submission" date="2018-06" db="EMBL/GenBank/DDBJ databases">
        <authorList>
            <consortium name="Pathogen Informatics"/>
            <person name="Doyle S."/>
        </authorList>
    </citation>
    <scope>NUCLEOTIDE SEQUENCE [LARGE SCALE GENOMIC DNA]</scope>
    <source>
        <strain evidence="14 15">NCTC10465</strain>
    </source>
</reference>
<evidence type="ECO:0000259" key="12">
    <source>
        <dbReference type="Pfam" id="PF01266"/>
    </source>
</evidence>
<evidence type="ECO:0000256" key="1">
    <source>
        <dbReference type="ARBA" id="ARBA00022490"/>
    </source>
</evidence>
<keyword evidence="1 10" id="KW-0963">Cytoplasm</keyword>
<keyword evidence="7 10" id="KW-0274">FAD</keyword>
<dbReference type="EC" id="2.1.1.61" evidence="10"/>
<sequence>MSQSSQPPVSSSSSSSSSSKSSTPAATIQTAKLHWQLDDNGVTVPISGDFGDVYFSKTDGLAESRHVFIDGNDLATRLANLRNFERFVIGEIGFGTGLNILAIWQLWQQIRPDNHSHLHIITTEKFPLSKTDLEQALSVWTALAGLSQQLIDNYPPPLAGCHRLNWFDERLTIDLWLGDATSSLSQVTGQGKVDAWLLDGFAPSCNQELWSADLLAQIARLSKPHTTLATFSVASAVKQGLKHQGFSLAKRKGFGKKREMLTASFQPKSTSANFCEAYFRYNKKIKPFFVTLPFTDTFESRRRQRRKANKVKGFELPNFSAITKPLSVAVIGAGVAGLSSAYALAARGHKVTIFDKAKPLAGASGNIRGFLAPKLTSLKRLETNLHAIGYLASCRFYPYLTAQTGINILQTTGCVDLLSHNRLQLDEVKDFPPQFARLLTAEQSKAMTGFDVGQAIFLPNAGLITTANFAQAVLCHPNISFQTEELTYFQQAYFQQDCDQVLLTFTEHQQFFDHVILCMALDTCDFLPTVKRFNHSRGQVTWFAVDEHDKAQLPKLPLKYGSYYASFNENSKRHVMLGASFVRDTLDTTPATTDHQMNVADLAAAVPDLVNNTDMFTVEKNLRHWQGRASIRSQTVDYLPLVGQVWQAGYESNSRVWSFSALGSKGYAYAPICSELLAGLMCGEILPLANNMVNSLSPNRKVIRR</sequence>
<dbReference type="PANTHER" id="PTHR13847:SF283">
    <property type="entry name" value="TRNA 5-METHYLAMINOMETHYL-2-THIOURIDINE BIOSYNTHESIS BIFUNCTIONAL PROTEIN MNMC"/>
    <property type="match status" value="1"/>
</dbReference>
<comment type="similarity">
    <text evidence="10">In the C-terminal section; belongs to the DAO family.</text>
</comment>
<dbReference type="Gene3D" id="3.40.50.150">
    <property type="entry name" value="Vaccinia Virus protein VP39"/>
    <property type="match status" value="1"/>
</dbReference>
<evidence type="ECO:0000256" key="4">
    <source>
        <dbReference type="ARBA" id="ARBA00022679"/>
    </source>
</evidence>
<dbReference type="GO" id="GO:0005737">
    <property type="term" value="C:cytoplasm"/>
    <property type="evidence" value="ECO:0007669"/>
    <property type="project" value="UniProtKB-SubCell"/>
</dbReference>
<keyword evidence="6 10" id="KW-0819">tRNA processing</keyword>
<proteinExistence type="inferred from homology"/>
<keyword evidence="4 10" id="KW-0808">Transferase</keyword>
<comment type="cofactor">
    <cofactor evidence="10">
        <name>FAD</name>
        <dbReference type="ChEBI" id="CHEBI:57692"/>
    </cofactor>
</comment>
<feature type="domain" description="MnmC-like methyltransferase" evidence="13">
    <location>
        <begin position="144"/>
        <end position="264"/>
    </location>
</feature>
<dbReference type="PRINTS" id="PR00419">
    <property type="entry name" value="ADXRDTASE"/>
</dbReference>
<protein>
    <recommendedName>
        <fullName evidence="10">tRNA 5-methylaminomethyl-2-thiouridine biosynthesis bifunctional protein MnmC</fullName>
        <shortName evidence="10">tRNA mnm(5)s(2)U biosynthesis bifunctional protein</shortName>
    </recommendedName>
    <domain>
        <recommendedName>
            <fullName evidence="10">tRNA (mnm(5)s(2)U34)-methyltransferase</fullName>
            <ecNumber evidence="10">2.1.1.61</ecNumber>
        </recommendedName>
    </domain>
    <domain>
        <recommendedName>
            <fullName evidence="10">FAD-dependent cmnm(5)s(2)U34 oxidoreductase</fullName>
            <ecNumber evidence="10">1.5.-.-</ecNumber>
        </recommendedName>
    </domain>
</protein>
<feature type="region of interest" description="FAD-dependent cmnm(5)s(2)U34 oxidoreductase" evidence="10">
    <location>
        <begin position="331"/>
        <end position="705"/>
    </location>
</feature>